<name>A0ABR2DFV5_9ROSI</name>
<sequence length="104" mass="11883">MTPRKSPGIDILHAKIFQQHWDIVGLSFFSMIQSVFNGGDLDPYFNQASPVLILKHRNPEMFVDFHPIILCFVLCKLITKTIVQRLQPIMSNIIAPAKTSFIKD</sequence>
<reference evidence="1 2" key="1">
    <citation type="journal article" date="2024" name="G3 (Bethesda)">
        <title>Genome assembly of Hibiscus sabdariffa L. provides insights into metabolisms of medicinal natural products.</title>
        <authorList>
            <person name="Kim T."/>
        </authorList>
    </citation>
    <scope>NUCLEOTIDE SEQUENCE [LARGE SCALE GENOMIC DNA]</scope>
    <source>
        <strain evidence="1">TK-2024</strain>
        <tissue evidence="1">Old leaves</tissue>
    </source>
</reference>
<evidence type="ECO:0000313" key="1">
    <source>
        <dbReference type="EMBL" id="KAK8535566.1"/>
    </source>
</evidence>
<accession>A0ABR2DFV5</accession>
<gene>
    <name evidence="1" type="ORF">V6N12_057082</name>
</gene>
<protein>
    <recommendedName>
        <fullName evidence="3">Reverse transcriptase domain-containing protein</fullName>
    </recommendedName>
</protein>
<keyword evidence="2" id="KW-1185">Reference proteome</keyword>
<evidence type="ECO:0008006" key="3">
    <source>
        <dbReference type="Google" id="ProtNLM"/>
    </source>
</evidence>
<proteinExistence type="predicted"/>
<dbReference type="EMBL" id="JBBPBM010000030">
    <property type="protein sequence ID" value="KAK8535566.1"/>
    <property type="molecule type" value="Genomic_DNA"/>
</dbReference>
<comment type="caution">
    <text evidence="1">The sequence shown here is derived from an EMBL/GenBank/DDBJ whole genome shotgun (WGS) entry which is preliminary data.</text>
</comment>
<dbReference type="Proteomes" id="UP001472677">
    <property type="component" value="Unassembled WGS sequence"/>
</dbReference>
<organism evidence="1 2">
    <name type="scientific">Hibiscus sabdariffa</name>
    <name type="common">roselle</name>
    <dbReference type="NCBI Taxonomy" id="183260"/>
    <lineage>
        <taxon>Eukaryota</taxon>
        <taxon>Viridiplantae</taxon>
        <taxon>Streptophyta</taxon>
        <taxon>Embryophyta</taxon>
        <taxon>Tracheophyta</taxon>
        <taxon>Spermatophyta</taxon>
        <taxon>Magnoliopsida</taxon>
        <taxon>eudicotyledons</taxon>
        <taxon>Gunneridae</taxon>
        <taxon>Pentapetalae</taxon>
        <taxon>rosids</taxon>
        <taxon>malvids</taxon>
        <taxon>Malvales</taxon>
        <taxon>Malvaceae</taxon>
        <taxon>Malvoideae</taxon>
        <taxon>Hibiscus</taxon>
    </lineage>
</organism>
<evidence type="ECO:0000313" key="2">
    <source>
        <dbReference type="Proteomes" id="UP001472677"/>
    </source>
</evidence>